<accession>A0A081PCJ3</accession>
<dbReference type="AlphaFoldDB" id="A0A081PCJ3"/>
<keyword evidence="2" id="KW-1185">Reference proteome</keyword>
<sequence>MISSIGGKDIYICLMKYFLACLFLWVFHFNTASAQNLALEDLNGYIGQTVFKVNESLKSKGWVIHPELSGEQQNQLYKTFAFGNAENEQGKAISWFRIHADNQMVNQLYYQLPGKAELETLVAAIIAGGAQKKNIDEISNEQLSSYYIGYDLVYQTITGKDSYTLMVVKKPLQD</sequence>
<evidence type="ECO:0000313" key="1">
    <source>
        <dbReference type="EMBL" id="KEQ28416.1"/>
    </source>
</evidence>
<dbReference type="Proteomes" id="UP000028007">
    <property type="component" value="Unassembled WGS sequence"/>
</dbReference>
<organism evidence="1 2">
    <name type="scientific">Pedobacter antarcticus 4BY</name>
    <dbReference type="NCBI Taxonomy" id="1358423"/>
    <lineage>
        <taxon>Bacteria</taxon>
        <taxon>Pseudomonadati</taxon>
        <taxon>Bacteroidota</taxon>
        <taxon>Sphingobacteriia</taxon>
        <taxon>Sphingobacteriales</taxon>
        <taxon>Sphingobacteriaceae</taxon>
        <taxon>Pedobacter</taxon>
    </lineage>
</organism>
<dbReference type="EMBL" id="JNFF01000116">
    <property type="protein sequence ID" value="KEQ28416.1"/>
    <property type="molecule type" value="Genomic_DNA"/>
</dbReference>
<gene>
    <name evidence="1" type="ORF">N180_01935</name>
</gene>
<evidence type="ECO:0000313" key="2">
    <source>
        <dbReference type="Proteomes" id="UP000028007"/>
    </source>
</evidence>
<comment type="caution">
    <text evidence="1">The sequence shown here is derived from an EMBL/GenBank/DDBJ whole genome shotgun (WGS) entry which is preliminary data.</text>
</comment>
<proteinExistence type="predicted"/>
<name>A0A081PCJ3_9SPHI</name>
<protein>
    <submittedName>
        <fullName evidence="1">Uncharacterized protein</fullName>
    </submittedName>
</protein>
<reference evidence="1 2" key="1">
    <citation type="journal article" date="1992" name="Int. J. Syst. Bacteriol.">
        <title>Sphingobacterium antarcticus sp. nov. a Psychrotrophic Bacterium from the Soils of Schirmacher Oasis, Antarctica.</title>
        <authorList>
            <person name="Shivaji S."/>
            <person name="Ray M.K."/>
            <person name="Rao N.S."/>
            <person name="Saiserr L."/>
            <person name="Jagannadham M.V."/>
            <person name="Kumar G.S."/>
            <person name="Reddy G."/>
            <person name="Bhargava P.M."/>
        </authorList>
    </citation>
    <scope>NUCLEOTIDE SEQUENCE [LARGE SCALE GENOMIC DNA]</scope>
    <source>
        <strain evidence="1 2">4BY</strain>
    </source>
</reference>